<dbReference type="Proteomes" id="UP001500879">
    <property type="component" value="Unassembled WGS sequence"/>
</dbReference>
<keyword evidence="2" id="KW-1185">Reference proteome</keyword>
<name>A0ABN0YJ09_9ACTN</name>
<evidence type="ECO:0000313" key="1">
    <source>
        <dbReference type="EMBL" id="GAA0397101.1"/>
    </source>
</evidence>
<organism evidence="1 2">
    <name type="scientific">Streptomyces luteireticuli</name>
    <dbReference type="NCBI Taxonomy" id="173858"/>
    <lineage>
        <taxon>Bacteria</taxon>
        <taxon>Bacillati</taxon>
        <taxon>Actinomycetota</taxon>
        <taxon>Actinomycetes</taxon>
        <taxon>Kitasatosporales</taxon>
        <taxon>Streptomycetaceae</taxon>
        <taxon>Streptomyces</taxon>
    </lineage>
</organism>
<accession>A0ABN0YJ09</accession>
<protein>
    <submittedName>
        <fullName evidence="1">Uncharacterized protein</fullName>
    </submittedName>
</protein>
<reference evidence="1 2" key="1">
    <citation type="journal article" date="2019" name="Int. J. Syst. Evol. Microbiol.">
        <title>The Global Catalogue of Microorganisms (GCM) 10K type strain sequencing project: providing services to taxonomists for standard genome sequencing and annotation.</title>
        <authorList>
            <consortium name="The Broad Institute Genomics Platform"/>
            <consortium name="The Broad Institute Genome Sequencing Center for Infectious Disease"/>
            <person name="Wu L."/>
            <person name="Ma J."/>
        </authorList>
    </citation>
    <scope>NUCLEOTIDE SEQUENCE [LARGE SCALE GENOMIC DNA]</scope>
    <source>
        <strain evidence="1 2">JCM 4788</strain>
    </source>
</reference>
<sequence>MRLLRVRRLWVQTRAARRDVDFRITGGEEQALPKIVRRLDAGNAPMVPETSDGLGRDAVRDDIESLKNLRFGRRGIDQG</sequence>
<evidence type="ECO:0000313" key="2">
    <source>
        <dbReference type="Proteomes" id="UP001500879"/>
    </source>
</evidence>
<dbReference type="EMBL" id="BAAABX010000018">
    <property type="protein sequence ID" value="GAA0397101.1"/>
    <property type="molecule type" value="Genomic_DNA"/>
</dbReference>
<proteinExistence type="predicted"/>
<comment type="caution">
    <text evidence="1">The sequence shown here is derived from an EMBL/GenBank/DDBJ whole genome shotgun (WGS) entry which is preliminary data.</text>
</comment>
<gene>
    <name evidence="1" type="ORF">GCM10010357_17780</name>
</gene>